<evidence type="ECO:0000313" key="1">
    <source>
        <dbReference type="EMBL" id="GAQ85646.1"/>
    </source>
</evidence>
<proteinExistence type="predicted"/>
<dbReference type="AlphaFoldDB" id="A0A1Y1IAC5"/>
<gene>
    <name evidence="1" type="ORF">KFL_002470035</name>
</gene>
<dbReference type="Proteomes" id="UP000054558">
    <property type="component" value="Unassembled WGS sequence"/>
</dbReference>
<name>A0A1Y1IAC5_KLENI</name>
<sequence>MCECSANMLTAVELAPRNGEFREWNEKQRNELVEWLLAVLTWQRLHDVAELPPECCQTSLGGDLRPVRPDKVAALLQPRKKADVLRAIQAIRSVLEGAMLFASDRK</sequence>
<keyword evidence="2" id="KW-1185">Reference proteome</keyword>
<reference evidence="1 2" key="1">
    <citation type="journal article" date="2014" name="Nat. Commun.">
        <title>Klebsormidium flaccidum genome reveals primary factors for plant terrestrial adaptation.</title>
        <authorList>
            <person name="Hori K."/>
            <person name="Maruyama F."/>
            <person name="Fujisawa T."/>
            <person name="Togashi T."/>
            <person name="Yamamoto N."/>
            <person name="Seo M."/>
            <person name="Sato S."/>
            <person name="Yamada T."/>
            <person name="Mori H."/>
            <person name="Tajima N."/>
            <person name="Moriyama T."/>
            <person name="Ikeuchi M."/>
            <person name="Watanabe M."/>
            <person name="Wada H."/>
            <person name="Kobayashi K."/>
            <person name="Saito M."/>
            <person name="Masuda T."/>
            <person name="Sasaki-Sekimoto Y."/>
            <person name="Mashiguchi K."/>
            <person name="Awai K."/>
            <person name="Shimojima M."/>
            <person name="Masuda S."/>
            <person name="Iwai M."/>
            <person name="Nobusawa T."/>
            <person name="Narise T."/>
            <person name="Kondo S."/>
            <person name="Saito H."/>
            <person name="Sato R."/>
            <person name="Murakawa M."/>
            <person name="Ihara Y."/>
            <person name="Oshima-Yamada Y."/>
            <person name="Ohtaka K."/>
            <person name="Satoh M."/>
            <person name="Sonobe K."/>
            <person name="Ishii M."/>
            <person name="Ohtani R."/>
            <person name="Kanamori-Sato M."/>
            <person name="Honoki R."/>
            <person name="Miyazaki D."/>
            <person name="Mochizuki H."/>
            <person name="Umetsu J."/>
            <person name="Higashi K."/>
            <person name="Shibata D."/>
            <person name="Kamiya Y."/>
            <person name="Sato N."/>
            <person name="Nakamura Y."/>
            <person name="Tabata S."/>
            <person name="Ida S."/>
            <person name="Kurokawa K."/>
            <person name="Ohta H."/>
        </authorList>
    </citation>
    <scope>NUCLEOTIDE SEQUENCE [LARGE SCALE GENOMIC DNA]</scope>
    <source>
        <strain evidence="1 2">NIES-2285</strain>
    </source>
</reference>
<evidence type="ECO:0000313" key="2">
    <source>
        <dbReference type="Proteomes" id="UP000054558"/>
    </source>
</evidence>
<organism evidence="1 2">
    <name type="scientific">Klebsormidium nitens</name>
    <name type="common">Green alga</name>
    <name type="synonym">Ulothrix nitens</name>
    <dbReference type="NCBI Taxonomy" id="105231"/>
    <lineage>
        <taxon>Eukaryota</taxon>
        <taxon>Viridiplantae</taxon>
        <taxon>Streptophyta</taxon>
        <taxon>Klebsormidiophyceae</taxon>
        <taxon>Klebsormidiales</taxon>
        <taxon>Klebsormidiaceae</taxon>
        <taxon>Klebsormidium</taxon>
    </lineage>
</organism>
<dbReference type="EMBL" id="DF237196">
    <property type="protein sequence ID" value="GAQ85646.1"/>
    <property type="molecule type" value="Genomic_DNA"/>
</dbReference>
<protein>
    <submittedName>
        <fullName evidence="1">Uncharacterized protein</fullName>
    </submittedName>
</protein>
<accession>A0A1Y1IAC5</accession>